<dbReference type="Proteomes" id="UP000000689">
    <property type="component" value="Chromosome 11"/>
</dbReference>
<evidence type="ECO:0000313" key="6">
    <source>
        <dbReference type="Proteomes" id="UP000000689"/>
    </source>
</evidence>
<gene>
    <name evidence="5" type="primary">NDAI0K01480</name>
    <name evidence="5" type="ordered locus">NDAI_0K01480</name>
</gene>
<dbReference type="InterPro" id="IPR045269">
    <property type="entry name" value="Atg1-like"/>
</dbReference>
<reference evidence="5 6" key="1">
    <citation type="journal article" date="2011" name="Proc. Natl. Acad. Sci. U.S.A.">
        <title>Evolutionary erosion of yeast sex chromosomes by mating-type switching accidents.</title>
        <authorList>
            <person name="Gordon J.L."/>
            <person name="Armisen D."/>
            <person name="Proux-Wera E."/>
            <person name="Oheigeartaigh S.S."/>
            <person name="Byrne K.P."/>
            <person name="Wolfe K.H."/>
        </authorList>
    </citation>
    <scope>NUCLEOTIDE SEQUENCE [LARGE SCALE GENOMIC DNA]</scope>
    <source>
        <strain evidence="6">ATCC 10597 / BCRC 20456 / CBS 421 / NBRC 0211 / NRRL Y-12639</strain>
    </source>
</reference>
<feature type="domain" description="Protein kinase" evidence="4">
    <location>
        <begin position="209"/>
        <end position="523"/>
    </location>
</feature>
<dbReference type="PROSITE" id="PS50011">
    <property type="entry name" value="PROTEIN_KINASE_DOM"/>
    <property type="match status" value="1"/>
</dbReference>
<dbReference type="PROSITE" id="PS00107">
    <property type="entry name" value="PROTEIN_KINASE_ATP"/>
    <property type="match status" value="1"/>
</dbReference>
<dbReference type="RefSeq" id="XP_003672582.1">
    <property type="nucleotide sequence ID" value="XM_003672534.1"/>
</dbReference>
<protein>
    <recommendedName>
        <fullName evidence="4">Protein kinase domain-containing protein</fullName>
    </recommendedName>
</protein>
<dbReference type="Pfam" id="PF00069">
    <property type="entry name" value="Pkinase"/>
    <property type="match status" value="1"/>
</dbReference>
<dbReference type="KEGG" id="ndi:NDAI_0K01480"/>
<dbReference type="InterPro" id="IPR017441">
    <property type="entry name" value="Protein_kinase_ATP_BS"/>
</dbReference>
<dbReference type="OMA" id="PCDMIMS"/>
<dbReference type="Gene3D" id="1.10.510.10">
    <property type="entry name" value="Transferase(Phosphotransferase) domain 1"/>
    <property type="match status" value="1"/>
</dbReference>
<evidence type="ECO:0000256" key="1">
    <source>
        <dbReference type="ARBA" id="ARBA00022741"/>
    </source>
</evidence>
<dbReference type="InterPro" id="IPR011009">
    <property type="entry name" value="Kinase-like_dom_sf"/>
</dbReference>
<evidence type="ECO:0000259" key="4">
    <source>
        <dbReference type="PROSITE" id="PS50011"/>
    </source>
</evidence>
<name>G0WHS8_NAUDC</name>
<evidence type="ECO:0000313" key="5">
    <source>
        <dbReference type="EMBL" id="CCD27339.1"/>
    </source>
</evidence>
<dbReference type="SMART" id="SM00220">
    <property type="entry name" value="S_TKc"/>
    <property type="match status" value="1"/>
</dbReference>
<keyword evidence="6" id="KW-1185">Reference proteome</keyword>
<proteinExistence type="predicted"/>
<dbReference type="STRING" id="1071378.G0WHS8"/>
<dbReference type="GO" id="GO:0005524">
    <property type="term" value="F:ATP binding"/>
    <property type="evidence" value="ECO:0007669"/>
    <property type="project" value="UniProtKB-UniRule"/>
</dbReference>
<dbReference type="eggNOG" id="KOG0586">
    <property type="taxonomic scope" value="Eukaryota"/>
</dbReference>
<dbReference type="InterPro" id="IPR000719">
    <property type="entry name" value="Prot_kinase_dom"/>
</dbReference>
<dbReference type="GO" id="GO:0010506">
    <property type="term" value="P:regulation of autophagy"/>
    <property type="evidence" value="ECO:0007669"/>
    <property type="project" value="InterPro"/>
</dbReference>
<dbReference type="GO" id="GO:0004674">
    <property type="term" value="F:protein serine/threonine kinase activity"/>
    <property type="evidence" value="ECO:0007669"/>
    <property type="project" value="InterPro"/>
</dbReference>
<dbReference type="GeneID" id="11498024"/>
<evidence type="ECO:0000256" key="2">
    <source>
        <dbReference type="ARBA" id="ARBA00022840"/>
    </source>
</evidence>
<dbReference type="FunFam" id="1.10.510.10:FF:000640">
    <property type="entry name" value="Serine/threonine-protein kinase PRR1"/>
    <property type="match status" value="1"/>
</dbReference>
<accession>G0WHS8</accession>
<dbReference type="PANTHER" id="PTHR24348">
    <property type="entry name" value="SERINE/THREONINE-PROTEIN KINASE UNC-51-RELATED"/>
    <property type="match status" value="1"/>
</dbReference>
<organism evidence="5 6">
    <name type="scientific">Naumovozyma dairenensis (strain ATCC 10597 / BCRC 20456 / CBS 421 / NBRC 0211 / NRRL Y-12639)</name>
    <name type="common">Saccharomyces dairenensis</name>
    <dbReference type="NCBI Taxonomy" id="1071378"/>
    <lineage>
        <taxon>Eukaryota</taxon>
        <taxon>Fungi</taxon>
        <taxon>Dikarya</taxon>
        <taxon>Ascomycota</taxon>
        <taxon>Saccharomycotina</taxon>
        <taxon>Saccharomycetes</taxon>
        <taxon>Saccharomycetales</taxon>
        <taxon>Saccharomycetaceae</taxon>
        <taxon>Naumovozyma</taxon>
    </lineage>
</organism>
<dbReference type="GO" id="GO:0031138">
    <property type="term" value="P:negative regulation of conjugation with cellular fusion"/>
    <property type="evidence" value="ECO:0007669"/>
    <property type="project" value="EnsemblFungi"/>
</dbReference>
<evidence type="ECO:0000256" key="3">
    <source>
        <dbReference type="PROSITE-ProRule" id="PRU10141"/>
    </source>
</evidence>
<dbReference type="HOGENOM" id="CLU_032736_0_0_1"/>
<keyword evidence="2 3" id="KW-0067">ATP-binding</keyword>
<dbReference type="GO" id="GO:0005737">
    <property type="term" value="C:cytoplasm"/>
    <property type="evidence" value="ECO:0007669"/>
    <property type="project" value="TreeGrafter"/>
</dbReference>
<dbReference type="SUPFAM" id="SSF56112">
    <property type="entry name" value="Protein kinase-like (PK-like)"/>
    <property type="match status" value="1"/>
</dbReference>
<dbReference type="PROSITE" id="PS00108">
    <property type="entry name" value="PROTEIN_KINASE_ST"/>
    <property type="match status" value="1"/>
</dbReference>
<feature type="binding site" evidence="3">
    <location>
        <position position="242"/>
    </location>
    <ligand>
        <name>ATP</name>
        <dbReference type="ChEBI" id="CHEBI:30616"/>
    </ligand>
</feature>
<dbReference type="EMBL" id="HE580277">
    <property type="protein sequence ID" value="CCD27339.1"/>
    <property type="molecule type" value="Genomic_DNA"/>
</dbReference>
<keyword evidence="1 3" id="KW-0547">Nucleotide-binding</keyword>
<dbReference type="AlphaFoldDB" id="G0WHS8"/>
<dbReference type="PANTHER" id="PTHR24348:SF68">
    <property type="entry name" value="SERINE_THREONINE-PROTEIN KINASE ATG1C"/>
    <property type="match status" value="1"/>
</dbReference>
<sequence>MAIESQICPPKKPQGRDLEIPKLTLQEELNNNSDPNSNLKENIDPEKNSIMDKNITQDADQETTPLSLTIPTFEHVTMLPTPMTYTPLSPGGLALSPIIDQHLNIAKRRAGGTSKVPNIQHTNEFTQMRRDLDGLLEPQQRIVSELAPPPLSSPQRIVSLPTVTEEASSQSLELPIVPNNALVDLDSEHQEDFILTGYLLGQWDKPLQWKKIKKLGEGNFSDVLLYESFIQDDPNLIQVAVKRIKYPMELNDETFRNTPQYKDTISRLENSLTRELTVLKSLNHPCIVKLFGINSPIFLESKTPLRDFIKSHGLGLPPCDMIMSYCAGGDLLAAVTSCLGELDIWLIQRIFTELVIAVKYLHDNNIIHRDLKLENILLKYSLHDIVAMKDSPMFKRQNILELADFGLCKKIDEGEMCTARCGSEDYVSPEILMGIPYDGHLTDSWALGVILYALLEDRLPFDPPPNATSRQRSRATSHRIARFDWRWFRLAETDLDAKEIVENTLTRKNQRWNVNDLLESSFVKKELDTLLL</sequence>
<dbReference type="GO" id="GO:0000122">
    <property type="term" value="P:negative regulation of transcription by RNA polymerase II"/>
    <property type="evidence" value="ECO:0007669"/>
    <property type="project" value="EnsemblFungi"/>
</dbReference>
<dbReference type="OrthoDB" id="410920at2759"/>
<dbReference type="InterPro" id="IPR008271">
    <property type="entry name" value="Ser/Thr_kinase_AS"/>
</dbReference>